<comment type="catalytic activity">
    <reaction evidence="6">
        <text>(S)-4-hydroxy-2-oxohexanoate = propanal + pyruvate</text>
        <dbReference type="Rhea" id="RHEA:36003"/>
        <dbReference type="ChEBI" id="CHEBI:15361"/>
        <dbReference type="ChEBI" id="CHEBI:17153"/>
        <dbReference type="ChEBI" id="CHEBI:73142"/>
        <dbReference type="EC" id="4.1.3.43"/>
    </reaction>
    <physiologicalReaction direction="left-to-right" evidence="6">
        <dbReference type="Rhea" id="RHEA:36004"/>
    </physiologicalReaction>
</comment>
<dbReference type="InterPro" id="IPR013785">
    <property type="entry name" value="Aldolase_TIM"/>
</dbReference>
<evidence type="ECO:0000256" key="2">
    <source>
        <dbReference type="ARBA" id="ARBA00022723"/>
    </source>
</evidence>
<dbReference type="InterPro" id="IPR017629">
    <property type="entry name" value="4OH_2_O-val_aldolase"/>
</dbReference>
<feature type="binding site" evidence="7">
    <location>
        <begin position="18"/>
        <end position="19"/>
    </location>
    <ligand>
        <name>substrate</name>
    </ligand>
</feature>
<feature type="site" description="Transition state stabilizer" evidence="7">
    <location>
        <position position="18"/>
    </location>
</feature>
<dbReference type="EMBL" id="RIBZ01000832">
    <property type="protein sequence ID" value="RNF85864.1"/>
    <property type="molecule type" value="Genomic_DNA"/>
</dbReference>
<feature type="binding site" evidence="7">
    <location>
        <position position="203"/>
    </location>
    <ligand>
        <name>Mn(2+)</name>
        <dbReference type="ChEBI" id="CHEBI:29035"/>
    </ligand>
</feature>
<dbReference type="InterPro" id="IPR012425">
    <property type="entry name" value="DmpG_comm"/>
</dbReference>
<dbReference type="GO" id="GO:0008701">
    <property type="term" value="F:4-hydroxy-2-oxovalerate aldolase activity"/>
    <property type="evidence" value="ECO:0007669"/>
    <property type="project" value="UniProtKB-UniRule"/>
</dbReference>
<comment type="caution">
    <text evidence="10">The sequence shown here is derived from an EMBL/GenBank/DDBJ whole genome shotgun (WGS) entry which is preliminary data.</text>
</comment>
<evidence type="ECO:0000313" key="10">
    <source>
        <dbReference type="EMBL" id="RNF85864.1"/>
    </source>
</evidence>
<dbReference type="NCBIfam" id="TIGR03217">
    <property type="entry name" value="4OH_2_O_val_ald"/>
    <property type="match status" value="1"/>
</dbReference>
<feature type="active site" description="Proton acceptor" evidence="7">
    <location>
        <position position="22"/>
    </location>
</feature>
<comment type="catalytic activity">
    <reaction evidence="7">
        <text>(S)-4-hydroxy-2-oxopentanoate = acetaldehyde + pyruvate</text>
        <dbReference type="Rhea" id="RHEA:22624"/>
        <dbReference type="ChEBI" id="CHEBI:15343"/>
        <dbReference type="ChEBI" id="CHEBI:15361"/>
        <dbReference type="ChEBI" id="CHEBI:73143"/>
        <dbReference type="EC" id="4.1.3.39"/>
    </reaction>
</comment>
<dbReference type="Proteomes" id="UP000275401">
    <property type="component" value="Unassembled WGS sequence"/>
</dbReference>
<protein>
    <recommendedName>
        <fullName evidence="7 8">4-hydroxy-2-oxovalerate aldolase</fullName>
        <shortName evidence="7">HOA</shortName>
        <ecNumber evidence="7 8">4.1.3.39</ecNumber>
    </recommendedName>
    <alternativeName>
        <fullName evidence="7">4-hydroxy-2-keto-pentanoic acid aldolase</fullName>
    </alternativeName>
    <alternativeName>
        <fullName evidence="7">4-hydroxy-2-oxopentanoate aldolase</fullName>
    </alternativeName>
</protein>
<keyword evidence="2 7" id="KW-0479">Metal-binding</keyword>
<dbReference type="SUPFAM" id="SSF89000">
    <property type="entry name" value="post-HMGL domain-like"/>
    <property type="match status" value="1"/>
</dbReference>
<dbReference type="HAMAP" id="MF_01656">
    <property type="entry name" value="HOA"/>
    <property type="match status" value="1"/>
</dbReference>
<dbReference type="PANTHER" id="PTHR10277">
    <property type="entry name" value="HOMOCITRATE SYNTHASE-RELATED"/>
    <property type="match status" value="1"/>
</dbReference>
<dbReference type="Pfam" id="PF00682">
    <property type="entry name" value="HMGL-like"/>
    <property type="match status" value="1"/>
</dbReference>
<dbReference type="PANTHER" id="PTHR10277:SF9">
    <property type="entry name" value="2-ISOPROPYLMALATE SYNTHASE 1, CHLOROPLASTIC-RELATED"/>
    <property type="match status" value="1"/>
</dbReference>
<keyword evidence="5 7" id="KW-0456">Lyase</keyword>
<dbReference type="SUPFAM" id="SSF51569">
    <property type="entry name" value="Aldolase"/>
    <property type="match status" value="1"/>
</dbReference>
<dbReference type="EC" id="4.1.3.39" evidence="7 8"/>
<evidence type="ECO:0000256" key="4">
    <source>
        <dbReference type="ARBA" id="ARBA00023211"/>
    </source>
</evidence>
<dbReference type="InterPro" id="IPR000891">
    <property type="entry name" value="PYR_CT"/>
</dbReference>
<feature type="binding site" evidence="7">
    <location>
        <position position="201"/>
    </location>
    <ligand>
        <name>Mn(2+)</name>
        <dbReference type="ChEBI" id="CHEBI:29035"/>
    </ligand>
</feature>
<dbReference type="NCBIfam" id="NF006049">
    <property type="entry name" value="PRK08195.1"/>
    <property type="match status" value="1"/>
</dbReference>
<feature type="binding site" evidence="7">
    <location>
        <position position="292"/>
    </location>
    <ligand>
        <name>substrate</name>
    </ligand>
</feature>
<feature type="domain" description="Pyruvate carboxyltransferase" evidence="9">
    <location>
        <begin position="10"/>
        <end position="262"/>
    </location>
</feature>
<dbReference type="AlphaFoldDB" id="A0A3M8T2W2"/>
<evidence type="ECO:0000256" key="3">
    <source>
        <dbReference type="ARBA" id="ARBA00022797"/>
    </source>
</evidence>
<evidence type="ECO:0000256" key="1">
    <source>
        <dbReference type="ARBA" id="ARBA00008944"/>
    </source>
</evidence>
<dbReference type="PROSITE" id="PS50991">
    <property type="entry name" value="PYR_CT"/>
    <property type="match status" value="1"/>
</dbReference>
<dbReference type="RefSeq" id="WP_123107596.1">
    <property type="nucleotide sequence ID" value="NZ_RIBZ01000832.1"/>
</dbReference>
<reference evidence="10 11" key="1">
    <citation type="submission" date="2018-11" db="EMBL/GenBank/DDBJ databases">
        <title>The Potential of Streptomyces as Biocontrol Agents against the Tomato grey mould, Botrytis cinerea (Gray mold) Frontiers in Microbiology.</title>
        <authorList>
            <person name="Li D."/>
        </authorList>
    </citation>
    <scope>NUCLEOTIDE SEQUENCE [LARGE SCALE GENOMIC DNA]</scope>
    <source>
        <strain evidence="10 11">NEAU-LD23</strain>
    </source>
</reference>
<keyword evidence="11" id="KW-1185">Reference proteome</keyword>
<evidence type="ECO:0000256" key="5">
    <source>
        <dbReference type="ARBA" id="ARBA00023239"/>
    </source>
</evidence>
<dbReference type="Gene3D" id="3.20.20.70">
    <property type="entry name" value="Aldolase class I"/>
    <property type="match status" value="1"/>
</dbReference>
<gene>
    <name evidence="10" type="primary">dmpG</name>
    <name evidence="10" type="ORF">EEJ42_43175</name>
</gene>
<dbReference type="Gene3D" id="1.10.8.60">
    <property type="match status" value="1"/>
</dbReference>
<evidence type="ECO:0000256" key="8">
    <source>
        <dbReference type="NCBIfam" id="TIGR03217"/>
    </source>
</evidence>
<dbReference type="Pfam" id="PF07836">
    <property type="entry name" value="DmpG_comm"/>
    <property type="match status" value="1"/>
</dbReference>
<dbReference type="CDD" id="cd07943">
    <property type="entry name" value="DRE_TIM_HOA"/>
    <property type="match status" value="1"/>
</dbReference>
<evidence type="ECO:0000259" key="9">
    <source>
        <dbReference type="PROSITE" id="PS50991"/>
    </source>
</evidence>
<keyword evidence="3 7" id="KW-0058">Aromatic hydrocarbons catabolism</keyword>
<organism evidence="10 11">
    <name type="scientific">Streptomyces botrytidirepellens</name>
    <dbReference type="NCBI Taxonomy" id="2486417"/>
    <lineage>
        <taxon>Bacteria</taxon>
        <taxon>Bacillati</taxon>
        <taxon>Actinomycetota</taxon>
        <taxon>Actinomycetes</taxon>
        <taxon>Kitasatosporales</taxon>
        <taxon>Streptomycetaceae</taxon>
        <taxon>Streptomyces</taxon>
    </lineage>
</organism>
<feature type="binding site" evidence="7">
    <location>
        <position position="19"/>
    </location>
    <ligand>
        <name>Mn(2+)</name>
        <dbReference type="ChEBI" id="CHEBI:29035"/>
    </ligand>
</feature>
<feature type="binding site" evidence="7">
    <location>
        <position position="201"/>
    </location>
    <ligand>
        <name>substrate</name>
    </ligand>
</feature>
<dbReference type="InterPro" id="IPR035685">
    <property type="entry name" value="DRE_TIM_HOA"/>
</dbReference>
<keyword evidence="4 7" id="KW-0464">Manganese</keyword>
<evidence type="ECO:0000256" key="6">
    <source>
        <dbReference type="ARBA" id="ARBA00023518"/>
    </source>
</evidence>
<accession>A0A3M8T2W2</accession>
<dbReference type="GO" id="GO:0030145">
    <property type="term" value="F:manganese ion binding"/>
    <property type="evidence" value="ECO:0007669"/>
    <property type="project" value="UniProtKB-UniRule"/>
</dbReference>
<evidence type="ECO:0000256" key="7">
    <source>
        <dbReference type="HAMAP-Rule" id="MF_01656"/>
    </source>
</evidence>
<dbReference type="InterPro" id="IPR050073">
    <property type="entry name" value="2-IPM_HCS-like"/>
</dbReference>
<evidence type="ECO:0000313" key="11">
    <source>
        <dbReference type="Proteomes" id="UP000275401"/>
    </source>
</evidence>
<sequence length="343" mass="36665">MTRPVLRDDVRIIDTTLRDGSHAVAHRFTETQVRDTVRALDAAGMEWIEVSHGDGVGGSSFAYGFSGTDEMSLINAAREEARRAKIAVLLVPGIGTVDDLKRAHDAGAEMVRVATHCTEADVSPQHFAVARELGMETAGFLMMAHKTGPENLAKQARIMVDAGCQAPYVTDSAGALLMDDARARFEALVAEVGDEAWVGYHGHQNMGLGVANSVIAHQAGVRYIDGSLCALGAGAGNSPTEVLGAVFDRLGVATGLDAGLLLDAAEEVVRPYLSRWPKMDRNAIVQGWAGVYSSFLLHAERAAERYKVPAHAILRRCGERGYVGGQEDMIIDIAIALAEEQTT</sequence>
<comment type="similarity">
    <text evidence="1 7">Belongs to the 4-hydroxy-2-oxovalerate aldolase family.</text>
</comment>
<feature type="binding site" evidence="7">
    <location>
        <position position="172"/>
    </location>
    <ligand>
        <name>substrate</name>
    </ligand>
</feature>
<dbReference type="GO" id="GO:0009098">
    <property type="term" value="P:L-leucine biosynthetic process"/>
    <property type="evidence" value="ECO:0007669"/>
    <property type="project" value="TreeGrafter"/>
</dbReference>
<proteinExistence type="inferred from homology"/>
<dbReference type="GO" id="GO:0003852">
    <property type="term" value="F:2-isopropylmalate synthase activity"/>
    <property type="evidence" value="ECO:0007669"/>
    <property type="project" value="TreeGrafter"/>
</dbReference>
<name>A0A3M8T2W2_9ACTN</name>